<dbReference type="InterPro" id="IPR037673">
    <property type="entry name" value="MSC/AndL"/>
</dbReference>
<feature type="compositionally biased region" description="Low complexity" evidence="11">
    <location>
        <begin position="165"/>
        <end position="178"/>
    </location>
</feature>
<feature type="compositionally biased region" description="Pro residues" evidence="11">
    <location>
        <begin position="179"/>
        <end position="230"/>
    </location>
</feature>
<keyword evidence="13" id="KW-1185">Reference proteome</keyword>
<dbReference type="InterPro" id="IPR036019">
    <property type="entry name" value="MscL_channel"/>
</dbReference>
<accession>A0ABT2J514</accession>
<evidence type="ECO:0000313" key="13">
    <source>
        <dbReference type="Proteomes" id="UP001156441"/>
    </source>
</evidence>
<feature type="transmembrane region" description="Helical" evidence="10">
    <location>
        <begin position="12"/>
        <end position="34"/>
    </location>
</feature>
<comment type="caution">
    <text evidence="12">The sequence shown here is derived from an EMBL/GenBank/DDBJ whole genome shotgun (WGS) entry which is preliminary data.</text>
</comment>
<evidence type="ECO:0000256" key="5">
    <source>
        <dbReference type="ARBA" id="ARBA00022692"/>
    </source>
</evidence>
<evidence type="ECO:0000256" key="10">
    <source>
        <dbReference type="HAMAP-Rule" id="MF_00115"/>
    </source>
</evidence>
<dbReference type="Proteomes" id="UP001156441">
    <property type="component" value="Unassembled WGS sequence"/>
</dbReference>
<dbReference type="NCBIfam" id="TIGR00220">
    <property type="entry name" value="mscL"/>
    <property type="match status" value="1"/>
</dbReference>
<sequence>MLKGFKDFLMRGNVVDLAVAVVIGTAFTAIITSITEHLIQPLIAAIGGTNVSGLSWTIVAGNEASRIDFAAVITAMLNFLIVAAVVYFLLVFPMKKVQERRKRGEEPGPSEPTDIELLTEIRDLLQQQSGLSHSQPTPQHGFAQQSPPQQAPPGPMPPQQPPLQQPHTQAPPMQQAPSQAPPAQQPPTQAPPTQQPPNQPPPNQQPPTQAPPTQQPPTQPPPVQQPPHQPPGDQGGYPPNRGS</sequence>
<dbReference type="PANTHER" id="PTHR30266:SF2">
    <property type="entry name" value="LARGE-CONDUCTANCE MECHANOSENSITIVE CHANNEL"/>
    <property type="match status" value="1"/>
</dbReference>
<dbReference type="InterPro" id="IPR001185">
    <property type="entry name" value="MS_channel"/>
</dbReference>
<evidence type="ECO:0000256" key="2">
    <source>
        <dbReference type="ARBA" id="ARBA00007254"/>
    </source>
</evidence>
<dbReference type="Gene3D" id="1.10.1200.120">
    <property type="entry name" value="Large-conductance mechanosensitive channel, MscL, domain 1"/>
    <property type="match status" value="1"/>
</dbReference>
<evidence type="ECO:0000256" key="6">
    <source>
        <dbReference type="ARBA" id="ARBA00022989"/>
    </source>
</evidence>
<evidence type="ECO:0000256" key="7">
    <source>
        <dbReference type="ARBA" id="ARBA00023065"/>
    </source>
</evidence>
<evidence type="ECO:0000313" key="12">
    <source>
        <dbReference type="EMBL" id="MCT2582958.1"/>
    </source>
</evidence>
<protein>
    <recommendedName>
        <fullName evidence="10">Large-conductance mechanosensitive channel</fullName>
    </recommendedName>
</protein>
<proteinExistence type="inferred from homology"/>
<dbReference type="PRINTS" id="PR01217">
    <property type="entry name" value="PRICHEXTENSN"/>
</dbReference>
<reference evidence="12 13" key="1">
    <citation type="submission" date="2021-02" db="EMBL/GenBank/DDBJ databases">
        <title>Actinophytocola xerophila sp. nov., isolated from soil of cotton cropping field.</title>
        <authorList>
            <person name="Huang R."/>
            <person name="Chen X."/>
            <person name="Ge X."/>
            <person name="Liu W."/>
        </authorList>
    </citation>
    <scope>NUCLEOTIDE SEQUENCE [LARGE SCALE GENOMIC DNA]</scope>
    <source>
        <strain evidence="12 13">S1-96</strain>
    </source>
</reference>
<comment type="similarity">
    <text evidence="2 10">Belongs to the MscL family.</text>
</comment>
<dbReference type="EMBL" id="JAFFZE010000006">
    <property type="protein sequence ID" value="MCT2582958.1"/>
    <property type="molecule type" value="Genomic_DNA"/>
</dbReference>
<dbReference type="PANTHER" id="PTHR30266">
    <property type="entry name" value="MECHANOSENSITIVE CHANNEL MSCL"/>
    <property type="match status" value="1"/>
</dbReference>
<dbReference type="NCBIfam" id="NF001842">
    <property type="entry name" value="PRK00567.1-3"/>
    <property type="match status" value="1"/>
</dbReference>
<dbReference type="PROSITE" id="PS01327">
    <property type="entry name" value="MSCL"/>
    <property type="match status" value="1"/>
</dbReference>
<keyword evidence="7 10" id="KW-0406">Ion transport</keyword>
<feature type="transmembrane region" description="Helical" evidence="10">
    <location>
        <begin position="69"/>
        <end position="92"/>
    </location>
</feature>
<comment type="subunit">
    <text evidence="10">Homopentamer.</text>
</comment>
<dbReference type="SUPFAM" id="SSF81330">
    <property type="entry name" value="Gated mechanosensitive channel"/>
    <property type="match status" value="1"/>
</dbReference>
<gene>
    <name evidence="10 12" type="primary">mscL</name>
    <name evidence="12" type="ORF">JT362_07490</name>
</gene>
<keyword evidence="4 10" id="KW-1003">Cell membrane</keyword>
<feature type="compositionally biased region" description="Pro residues" evidence="11">
    <location>
        <begin position="149"/>
        <end position="164"/>
    </location>
</feature>
<keyword evidence="6 10" id="KW-1133">Transmembrane helix</keyword>
<dbReference type="HAMAP" id="MF_00115">
    <property type="entry name" value="MscL"/>
    <property type="match status" value="1"/>
</dbReference>
<keyword evidence="3 10" id="KW-0813">Transport</keyword>
<keyword evidence="5 10" id="KW-0812">Transmembrane</keyword>
<dbReference type="InterPro" id="IPR019823">
    <property type="entry name" value="Mechanosensitive_channel_CS"/>
</dbReference>
<evidence type="ECO:0000256" key="9">
    <source>
        <dbReference type="ARBA" id="ARBA00023303"/>
    </source>
</evidence>
<dbReference type="Pfam" id="PF01741">
    <property type="entry name" value="MscL"/>
    <property type="match status" value="1"/>
</dbReference>
<evidence type="ECO:0000256" key="4">
    <source>
        <dbReference type="ARBA" id="ARBA00022475"/>
    </source>
</evidence>
<evidence type="ECO:0000256" key="11">
    <source>
        <dbReference type="SAM" id="MobiDB-lite"/>
    </source>
</evidence>
<keyword evidence="8 10" id="KW-0472">Membrane</keyword>
<keyword evidence="9 10" id="KW-0407">Ion channel</keyword>
<feature type="region of interest" description="Disordered" evidence="11">
    <location>
        <begin position="129"/>
        <end position="243"/>
    </location>
</feature>
<name>A0ABT2J514_9PSEU</name>
<evidence type="ECO:0000256" key="8">
    <source>
        <dbReference type="ARBA" id="ARBA00023136"/>
    </source>
</evidence>
<comment type="function">
    <text evidence="10">Channel that opens in response to stretch forces in the membrane lipid bilayer. May participate in the regulation of osmotic pressure changes within the cell.</text>
</comment>
<comment type="subcellular location">
    <subcellularLocation>
        <location evidence="1 10">Cell membrane</location>
        <topology evidence="1 10">Multi-pass membrane protein</topology>
    </subcellularLocation>
</comment>
<organism evidence="12 13">
    <name type="scientific">Actinophytocola gossypii</name>
    <dbReference type="NCBI Taxonomy" id="2812003"/>
    <lineage>
        <taxon>Bacteria</taxon>
        <taxon>Bacillati</taxon>
        <taxon>Actinomycetota</taxon>
        <taxon>Actinomycetes</taxon>
        <taxon>Pseudonocardiales</taxon>
        <taxon>Pseudonocardiaceae</taxon>
    </lineage>
</organism>
<evidence type="ECO:0000256" key="1">
    <source>
        <dbReference type="ARBA" id="ARBA00004651"/>
    </source>
</evidence>
<evidence type="ECO:0000256" key="3">
    <source>
        <dbReference type="ARBA" id="ARBA00022448"/>
    </source>
</evidence>